<keyword evidence="3" id="KW-1185">Reference proteome</keyword>
<proteinExistence type="predicted"/>
<reference evidence="2" key="1">
    <citation type="journal article" date="2022" name="bioRxiv">
        <title>Sequencing and chromosome-scale assembly of the giantPleurodeles waltlgenome.</title>
        <authorList>
            <person name="Brown T."/>
            <person name="Elewa A."/>
            <person name="Iarovenko S."/>
            <person name="Subramanian E."/>
            <person name="Araus A.J."/>
            <person name="Petzold A."/>
            <person name="Susuki M."/>
            <person name="Suzuki K.-i.T."/>
            <person name="Hayashi T."/>
            <person name="Toyoda A."/>
            <person name="Oliveira C."/>
            <person name="Osipova E."/>
            <person name="Leigh N.D."/>
            <person name="Simon A."/>
            <person name="Yun M.H."/>
        </authorList>
    </citation>
    <scope>NUCLEOTIDE SEQUENCE</scope>
    <source>
        <strain evidence="2">20211129_DDA</strain>
        <tissue evidence="2">Liver</tissue>
    </source>
</reference>
<protein>
    <submittedName>
        <fullName evidence="2">Uncharacterized protein</fullName>
    </submittedName>
</protein>
<evidence type="ECO:0000313" key="3">
    <source>
        <dbReference type="Proteomes" id="UP001066276"/>
    </source>
</evidence>
<feature type="region of interest" description="Disordered" evidence="1">
    <location>
        <begin position="1"/>
        <end position="35"/>
    </location>
</feature>
<evidence type="ECO:0000313" key="2">
    <source>
        <dbReference type="EMBL" id="KAJ1186134.1"/>
    </source>
</evidence>
<name>A0AAV7UCK9_PLEWA</name>
<dbReference type="Proteomes" id="UP001066276">
    <property type="component" value="Chromosome 3_1"/>
</dbReference>
<evidence type="ECO:0000256" key="1">
    <source>
        <dbReference type="SAM" id="MobiDB-lite"/>
    </source>
</evidence>
<comment type="caution">
    <text evidence="2">The sequence shown here is derived from an EMBL/GenBank/DDBJ whole genome shotgun (WGS) entry which is preliminary data.</text>
</comment>
<accession>A0AAV7UCK9</accession>
<dbReference type="AlphaFoldDB" id="A0AAV7UCK9"/>
<dbReference type="EMBL" id="JANPWB010000005">
    <property type="protein sequence ID" value="KAJ1186134.1"/>
    <property type="molecule type" value="Genomic_DNA"/>
</dbReference>
<sequence>MSKTEVTSKRGRKEVNKTAGNVRDTENLDSEDEKVEAVEDRRFEVDGEQENKWFEAECWDTARDAEDPATAQESCGLGGE</sequence>
<gene>
    <name evidence="2" type="ORF">NDU88_002917</name>
</gene>
<organism evidence="2 3">
    <name type="scientific">Pleurodeles waltl</name>
    <name type="common">Iberian ribbed newt</name>
    <dbReference type="NCBI Taxonomy" id="8319"/>
    <lineage>
        <taxon>Eukaryota</taxon>
        <taxon>Metazoa</taxon>
        <taxon>Chordata</taxon>
        <taxon>Craniata</taxon>
        <taxon>Vertebrata</taxon>
        <taxon>Euteleostomi</taxon>
        <taxon>Amphibia</taxon>
        <taxon>Batrachia</taxon>
        <taxon>Caudata</taxon>
        <taxon>Salamandroidea</taxon>
        <taxon>Salamandridae</taxon>
        <taxon>Pleurodelinae</taxon>
        <taxon>Pleurodeles</taxon>
    </lineage>
</organism>